<gene>
    <name evidence="1" type="ORF">COU47_04410</name>
</gene>
<dbReference type="EMBL" id="PFCO01000009">
    <property type="protein sequence ID" value="PIR69306.1"/>
    <property type="molecule type" value="Genomic_DNA"/>
</dbReference>
<name>A0A2H0TCM1_9BACT</name>
<evidence type="ECO:0000313" key="1">
    <source>
        <dbReference type="EMBL" id="PIR69306.1"/>
    </source>
</evidence>
<dbReference type="AlphaFoldDB" id="A0A2H0TCM1"/>
<accession>A0A2H0TCM1</accession>
<evidence type="ECO:0000313" key="2">
    <source>
        <dbReference type="Proteomes" id="UP000231503"/>
    </source>
</evidence>
<dbReference type="Proteomes" id="UP000231503">
    <property type="component" value="Unassembled WGS sequence"/>
</dbReference>
<comment type="caution">
    <text evidence="1">The sequence shown here is derived from an EMBL/GenBank/DDBJ whole genome shotgun (WGS) entry which is preliminary data.</text>
</comment>
<sequence>MMELEQMLCRLGSENVVVEGMKIIPGDAFSVKSISSDDARAMVVINAGSCGNDKPITRHTIKWLQGEDGDDVSLDSLYYWGEYRGSKFYVREVFFIDFEERFRLRREQVKISNKK</sequence>
<reference evidence="2" key="1">
    <citation type="submission" date="2017-09" db="EMBL/GenBank/DDBJ databases">
        <title>Depth-based differentiation of microbial function through sediment-hosted aquifers and enrichment of novel symbionts in the deep terrestrial subsurface.</title>
        <authorList>
            <person name="Probst A.J."/>
            <person name="Ladd B."/>
            <person name="Jarett J.K."/>
            <person name="Geller-Mcgrath D.E."/>
            <person name="Sieber C.M.K."/>
            <person name="Emerson J.B."/>
            <person name="Anantharaman K."/>
            <person name="Thomas B.C."/>
            <person name="Malmstrom R."/>
            <person name="Stieglmeier M."/>
            <person name="Klingl A."/>
            <person name="Woyke T."/>
            <person name="Ryan C.M."/>
            <person name="Banfield J.F."/>
        </authorList>
    </citation>
    <scope>NUCLEOTIDE SEQUENCE [LARGE SCALE GENOMIC DNA]</scope>
</reference>
<organism evidence="1 2">
    <name type="scientific">Candidatus Niyogibacteria bacterium CG10_big_fil_rev_8_21_14_0_10_46_36</name>
    <dbReference type="NCBI Taxonomy" id="1974726"/>
    <lineage>
        <taxon>Bacteria</taxon>
        <taxon>Candidatus Niyogiibacteriota</taxon>
    </lineage>
</organism>
<protein>
    <submittedName>
        <fullName evidence="1">Uncharacterized protein</fullName>
    </submittedName>
</protein>
<proteinExistence type="predicted"/>